<dbReference type="Gene3D" id="3.10.100.10">
    <property type="entry name" value="Mannose-Binding Protein A, subunit A"/>
    <property type="match status" value="1"/>
</dbReference>
<sequence length="146" mass="16610">VCPKGYFKIPASDKCFKIFLDKKRSWDEANAWCQGKDMIMAKPDDPLTLKNYLNIRYGDKSGVGWPYVWLPARGTGSVVEWQDNSGRITSNSPLWYGSHPEGVTSSSYCLLLLTADSHRKSHPQSPYYMETCTSKNNYALCERVNE</sequence>
<dbReference type="PROSITE" id="PS50041">
    <property type="entry name" value="C_TYPE_LECTIN_2"/>
    <property type="match status" value="1"/>
</dbReference>
<comment type="caution">
    <text evidence="2">The sequence shown here is derived from an EMBL/GenBank/DDBJ whole genome shotgun (WGS) entry which is preliminary data.</text>
</comment>
<dbReference type="AlphaFoldDB" id="A0AAV2SR34"/>
<feature type="domain" description="C-type lectin" evidence="1">
    <location>
        <begin position="11"/>
        <end position="142"/>
    </location>
</feature>
<dbReference type="Proteomes" id="UP001497623">
    <property type="component" value="Unassembled WGS sequence"/>
</dbReference>
<dbReference type="InterPro" id="IPR016187">
    <property type="entry name" value="CTDL_fold"/>
</dbReference>
<dbReference type="SMART" id="SM00034">
    <property type="entry name" value="CLECT"/>
    <property type="match status" value="1"/>
</dbReference>
<feature type="non-terminal residue" evidence="2">
    <location>
        <position position="1"/>
    </location>
</feature>
<evidence type="ECO:0000313" key="2">
    <source>
        <dbReference type="EMBL" id="CAL4241093.1"/>
    </source>
</evidence>
<dbReference type="EMBL" id="CAXKWB010129020">
    <property type="protein sequence ID" value="CAL4241093.1"/>
    <property type="molecule type" value="Genomic_DNA"/>
</dbReference>
<name>A0AAV2SR34_MEGNR</name>
<gene>
    <name evidence="2" type="ORF">MNOR_LOCUS40670</name>
</gene>
<keyword evidence="3" id="KW-1185">Reference proteome</keyword>
<protein>
    <recommendedName>
        <fullName evidence="1">C-type lectin domain-containing protein</fullName>
    </recommendedName>
</protein>
<reference evidence="2 3" key="1">
    <citation type="submission" date="2024-05" db="EMBL/GenBank/DDBJ databases">
        <authorList>
            <person name="Wallberg A."/>
        </authorList>
    </citation>
    <scope>NUCLEOTIDE SEQUENCE [LARGE SCALE GENOMIC DNA]</scope>
</reference>
<evidence type="ECO:0000313" key="3">
    <source>
        <dbReference type="Proteomes" id="UP001497623"/>
    </source>
</evidence>
<dbReference type="SUPFAM" id="SSF56436">
    <property type="entry name" value="C-type lectin-like"/>
    <property type="match status" value="1"/>
</dbReference>
<organism evidence="2 3">
    <name type="scientific">Meganyctiphanes norvegica</name>
    <name type="common">Northern krill</name>
    <name type="synonym">Thysanopoda norvegica</name>
    <dbReference type="NCBI Taxonomy" id="48144"/>
    <lineage>
        <taxon>Eukaryota</taxon>
        <taxon>Metazoa</taxon>
        <taxon>Ecdysozoa</taxon>
        <taxon>Arthropoda</taxon>
        <taxon>Crustacea</taxon>
        <taxon>Multicrustacea</taxon>
        <taxon>Malacostraca</taxon>
        <taxon>Eumalacostraca</taxon>
        <taxon>Eucarida</taxon>
        <taxon>Euphausiacea</taxon>
        <taxon>Euphausiidae</taxon>
        <taxon>Meganyctiphanes</taxon>
    </lineage>
</organism>
<evidence type="ECO:0000259" key="1">
    <source>
        <dbReference type="PROSITE" id="PS50041"/>
    </source>
</evidence>
<dbReference type="InterPro" id="IPR016186">
    <property type="entry name" value="C-type_lectin-like/link_sf"/>
</dbReference>
<accession>A0AAV2SR34</accession>
<dbReference type="InterPro" id="IPR001304">
    <property type="entry name" value="C-type_lectin-like"/>
</dbReference>
<proteinExistence type="predicted"/>
<dbReference type="CDD" id="cd00037">
    <property type="entry name" value="CLECT"/>
    <property type="match status" value="1"/>
</dbReference>